<dbReference type="GO" id="GO:0048046">
    <property type="term" value="C:apoplast"/>
    <property type="evidence" value="ECO:0007669"/>
    <property type="project" value="UniProtKB-SubCell"/>
</dbReference>
<dbReference type="Gene3D" id="2.40.480.10">
    <property type="entry name" value="Allene oxide cyclase-like"/>
    <property type="match status" value="1"/>
</dbReference>
<protein>
    <recommendedName>
        <fullName evidence="4">Dirigent protein</fullName>
    </recommendedName>
</protein>
<dbReference type="InterPro" id="IPR044859">
    <property type="entry name" value="Allene_oxi_cyc_Dirigent"/>
</dbReference>
<evidence type="ECO:0000313" key="5">
    <source>
        <dbReference type="EMBL" id="TVU37908.1"/>
    </source>
</evidence>
<feature type="non-terminal residue" evidence="5">
    <location>
        <position position="1"/>
    </location>
</feature>
<dbReference type="InterPro" id="IPR004265">
    <property type="entry name" value="Dirigent"/>
</dbReference>
<dbReference type="PANTHER" id="PTHR21495">
    <property type="entry name" value="NUCLEOPORIN-RELATED"/>
    <property type="match status" value="1"/>
</dbReference>
<evidence type="ECO:0000256" key="2">
    <source>
        <dbReference type="ARBA" id="ARBA00011738"/>
    </source>
</evidence>
<dbReference type="GO" id="GO:0009699">
    <property type="term" value="P:phenylpropanoid biosynthetic process"/>
    <property type="evidence" value="ECO:0007669"/>
    <property type="project" value="UniProtKB-ARBA"/>
</dbReference>
<keyword evidence="3 4" id="KW-0964">Secreted</keyword>
<dbReference type="Gramene" id="TVU37908">
    <property type="protein sequence ID" value="TVU37908"/>
    <property type="gene ID" value="EJB05_11251"/>
</dbReference>
<dbReference type="OrthoDB" id="623137at2759"/>
<dbReference type="Pfam" id="PF03018">
    <property type="entry name" value="Dirigent"/>
    <property type="match status" value="1"/>
</dbReference>
<keyword evidence="6" id="KW-1185">Reference proteome</keyword>
<comment type="subcellular location">
    <subcellularLocation>
        <location evidence="4">Secreted</location>
        <location evidence="4">Extracellular space</location>
        <location evidence="4">Apoplast</location>
    </subcellularLocation>
</comment>
<comment type="subunit">
    <text evidence="2 4">Homodimer.</text>
</comment>
<gene>
    <name evidence="5" type="ORF">EJB05_11251</name>
</gene>
<feature type="signal peptide" evidence="4">
    <location>
        <begin position="1"/>
        <end position="17"/>
    </location>
</feature>
<comment type="caution">
    <text evidence="5">The sequence shown here is derived from an EMBL/GenBank/DDBJ whole genome shotgun (WGS) entry which is preliminary data.</text>
</comment>
<keyword evidence="4" id="KW-0052">Apoplast</keyword>
<comment type="similarity">
    <text evidence="1 4">Belongs to the plant dirigent protein family.</text>
</comment>
<sequence>MVSSPSLLLLLIAAVLAFLSPSAVVASSGDLKRTHIRVYVHERFSAGPNATVATVAPSPLGDNSTFGEVGALDDELRAGPDAASPLVGRYRGVFVGSDLEEDNYISAITIVFDAGKHRGSTLSLQGQYTFPGDDTLERAVVGGTGRFRMAQGYSLLKVVDTPPEASVFQLDLFVYTPRARY</sequence>
<evidence type="ECO:0000313" key="6">
    <source>
        <dbReference type="Proteomes" id="UP000324897"/>
    </source>
</evidence>
<evidence type="ECO:0000256" key="3">
    <source>
        <dbReference type="ARBA" id="ARBA00022525"/>
    </source>
</evidence>
<name>A0A5J9VQ39_9POAL</name>
<evidence type="ECO:0000256" key="4">
    <source>
        <dbReference type="RuleBase" id="RU363099"/>
    </source>
</evidence>
<organism evidence="5 6">
    <name type="scientific">Eragrostis curvula</name>
    <name type="common">weeping love grass</name>
    <dbReference type="NCBI Taxonomy" id="38414"/>
    <lineage>
        <taxon>Eukaryota</taxon>
        <taxon>Viridiplantae</taxon>
        <taxon>Streptophyta</taxon>
        <taxon>Embryophyta</taxon>
        <taxon>Tracheophyta</taxon>
        <taxon>Spermatophyta</taxon>
        <taxon>Magnoliopsida</taxon>
        <taxon>Liliopsida</taxon>
        <taxon>Poales</taxon>
        <taxon>Poaceae</taxon>
        <taxon>PACMAD clade</taxon>
        <taxon>Chloridoideae</taxon>
        <taxon>Eragrostideae</taxon>
        <taxon>Eragrostidinae</taxon>
        <taxon>Eragrostis</taxon>
    </lineage>
</organism>
<accession>A0A5J9VQ39</accession>
<keyword evidence="4" id="KW-0732">Signal</keyword>
<dbReference type="Proteomes" id="UP000324897">
    <property type="component" value="Chromosome 4"/>
</dbReference>
<evidence type="ECO:0000256" key="1">
    <source>
        <dbReference type="ARBA" id="ARBA00010746"/>
    </source>
</evidence>
<dbReference type="AlphaFoldDB" id="A0A5J9VQ39"/>
<reference evidence="5 6" key="1">
    <citation type="journal article" date="2019" name="Sci. Rep.">
        <title>A high-quality genome of Eragrostis curvula grass provides insights into Poaceae evolution and supports new strategies to enhance forage quality.</title>
        <authorList>
            <person name="Carballo J."/>
            <person name="Santos B.A.C.M."/>
            <person name="Zappacosta D."/>
            <person name="Garbus I."/>
            <person name="Selva J.P."/>
            <person name="Gallo C.A."/>
            <person name="Diaz A."/>
            <person name="Albertini E."/>
            <person name="Caccamo M."/>
            <person name="Echenique V."/>
        </authorList>
    </citation>
    <scope>NUCLEOTIDE SEQUENCE [LARGE SCALE GENOMIC DNA]</scope>
    <source>
        <strain evidence="6">cv. Victoria</strain>
        <tissue evidence="5">Leaf</tissue>
    </source>
</reference>
<proteinExistence type="inferred from homology"/>
<dbReference type="EMBL" id="RWGY01000007">
    <property type="protein sequence ID" value="TVU37908.1"/>
    <property type="molecule type" value="Genomic_DNA"/>
</dbReference>
<feature type="chain" id="PRO_5023977852" description="Dirigent protein" evidence="4">
    <location>
        <begin position="18"/>
        <end position="181"/>
    </location>
</feature>
<comment type="function">
    <text evidence="4">Dirigent proteins impart stereoselectivity on the phenoxy radical-coupling reaction, yielding optically active lignans from two molecules of coniferyl alcohol in the biosynthesis of lignans, flavonolignans, and alkaloids and thus plays a central role in plant secondary metabolism.</text>
</comment>